<dbReference type="Pfam" id="PF00702">
    <property type="entry name" value="Hydrolase"/>
    <property type="match status" value="1"/>
</dbReference>
<dbReference type="AlphaFoldDB" id="X1RVB9"/>
<keyword evidence="4" id="KW-0597">Phosphoprotein</keyword>
<dbReference type="SFLD" id="SFLDS00003">
    <property type="entry name" value="Haloacid_Dehalogenase"/>
    <property type="match status" value="1"/>
</dbReference>
<dbReference type="GO" id="GO:0015086">
    <property type="term" value="F:cadmium ion transmembrane transporter activity"/>
    <property type="evidence" value="ECO:0007669"/>
    <property type="project" value="TreeGrafter"/>
</dbReference>
<evidence type="ECO:0000256" key="5">
    <source>
        <dbReference type="ARBA" id="ARBA00022692"/>
    </source>
</evidence>
<evidence type="ECO:0000256" key="13">
    <source>
        <dbReference type="SAM" id="Phobius"/>
    </source>
</evidence>
<keyword evidence="11 13" id="KW-1133">Transmembrane helix</keyword>
<keyword evidence="7" id="KW-0547">Nucleotide-binding</keyword>
<dbReference type="InterPro" id="IPR023298">
    <property type="entry name" value="ATPase_P-typ_TM_dom_sf"/>
</dbReference>
<dbReference type="PANTHER" id="PTHR48085:SF5">
    <property type="entry name" value="CADMIUM_ZINC-TRANSPORTING ATPASE HMA4-RELATED"/>
    <property type="match status" value="1"/>
</dbReference>
<dbReference type="NCBIfam" id="TIGR01525">
    <property type="entry name" value="ATPase-IB_hvy"/>
    <property type="match status" value="1"/>
</dbReference>
<evidence type="ECO:0000256" key="8">
    <source>
        <dbReference type="ARBA" id="ARBA00022840"/>
    </source>
</evidence>
<evidence type="ECO:0008006" key="15">
    <source>
        <dbReference type="Google" id="ProtNLM"/>
    </source>
</evidence>
<keyword evidence="10" id="KW-1278">Translocase</keyword>
<evidence type="ECO:0000256" key="6">
    <source>
        <dbReference type="ARBA" id="ARBA00022723"/>
    </source>
</evidence>
<name>X1RVB9_9ZZZZ</name>
<dbReference type="EMBL" id="BARW01002690">
    <property type="protein sequence ID" value="GAI59434.1"/>
    <property type="molecule type" value="Genomic_DNA"/>
</dbReference>
<evidence type="ECO:0000256" key="10">
    <source>
        <dbReference type="ARBA" id="ARBA00022967"/>
    </source>
</evidence>
<dbReference type="InterPro" id="IPR036412">
    <property type="entry name" value="HAD-like_sf"/>
</dbReference>
<evidence type="ECO:0000256" key="1">
    <source>
        <dbReference type="ARBA" id="ARBA00004651"/>
    </source>
</evidence>
<dbReference type="NCBIfam" id="TIGR01512">
    <property type="entry name" value="ATPase-IB2_Cd"/>
    <property type="match status" value="1"/>
</dbReference>
<keyword evidence="5 13" id="KW-0812">Transmembrane</keyword>
<dbReference type="Gene3D" id="3.40.50.1000">
    <property type="entry name" value="HAD superfamily/HAD-like"/>
    <property type="match status" value="1"/>
</dbReference>
<protein>
    <recommendedName>
        <fullName evidence="15">HMA domain-containing protein</fullName>
    </recommendedName>
</protein>
<dbReference type="Gene3D" id="3.40.1110.10">
    <property type="entry name" value="Calcium-transporting ATPase, cytoplasmic domain N"/>
    <property type="match status" value="1"/>
</dbReference>
<sequence length="406" mass="44207">KAPTERFITRFARFYTPAVVILAFSLAIGPVILSRIPFFTPFFSHEESFSVWIYRALIFLVIACPCALVISIPLGFFGGIGAASRRGILVKGSNYLEGLSNLHTVIFDKTGTLTKGLFKVTNVVSCNGFSKDELLRLAAEVEVHSNHPIAKSISEAYGKEVDENCVEDYEEIPGYGVRAKVDGRSILAGNDKSLHKENIAHDTCYVEGTVVHIVVDNMYGGYIVISDEIKEDASTTIENLRRDGIKKQIIVTGDSKVIAQSVSEKLRMDGFFAELLPHEKVEVVEKLVENKTHKNERIAFIGDGINDAPVLARSDIGIAMGALGSDAAIEAADVVLMTDELIKIHEAILIARRTKVIVWQNIVLALGIKSAFLFLGAIGFVAIWEAVFADAGVALLAILNASRTIG</sequence>
<proteinExistence type="inferred from homology"/>
<feature type="transmembrane region" description="Helical" evidence="13">
    <location>
        <begin position="52"/>
        <end position="77"/>
    </location>
</feature>
<keyword evidence="6" id="KW-0479">Metal-binding</keyword>
<dbReference type="InterPro" id="IPR023299">
    <property type="entry name" value="ATPase_P-typ_cyto_dom_N"/>
</dbReference>
<evidence type="ECO:0000256" key="9">
    <source>
        <dbReference type="ARBA" id="ARBA00022842"/>
    </source>
</evidence>
<feature type="transmembrane region" description="Helical" evidence="13">
    <location>
        <begin position="362"/>
        <end position="384"/>
    </location>
</feature>
<evidence type="ECO:0000256" key="7">
    <source>
        <dbReference type="ARBA" id="ARBA00022741"/>
    </source>
</evidence>
<evidence type="ECO:0000313" key="14">
    <source>
        <dbReference type="EMBL" id="GAI59434.1"/>
    </source>
</evidence>
<evidence type="ECO:0000256" key="11">
    <source>
        <dbReference type="ARBA" id="ARBA00022989"/>
    </source>
</evidence>
<dbReference type="InterPro" id="IPR023214">
    <property type="entry name" value="HAD_sf"/>
</dbReference>
<feature type="non-terminal residue" evidence="14">
    <location>
        <position position="1"/>
    </location>
</feature>
<dbReference type="GO" id="GO:0019829">
    <property type="term" value="F:ATPase-coupled monoatomic cation transmembrane transporter activity"/>
    <property type="evidence" value="ECO:0007669"/>
    <property type="project" value="InterPro"/>
</dbReference>
<comment type="caution">
    <text evidence="14">The sequence shown here is derived from an EMBL/GenBank/DDBJ whole genome shotgun (WGS) entry which is preliminary data.</text>
</comment>
<dbReference type="SUPFAM" id="SSF56784">
    <property type="entry name" value="HAD-like"/>
    <property type="match status" value="1"/>
</dbReference>
<dbReference type="SUPFAM" id="SSF81665">
    <property type="entry name" value="Calcium ATPase, transmembrane domain M"/>
    <property type="match status" value="1"/>
</dbReference>
<evidence type="ECO:0000256" key="3">
    <source>
        <dbReference type="ARBA" id="ARBA00022475"/>
    </source>
</evidence>
<evidence type="ECO:0000256" key="12">
    <source>
        <dbReference type="ARBA" id="ARBA00023136"/>
    </source>
</evidence>
<dbReference type="GO" id="GO:0046872">
    <property type="term" value="F:metal ion binding"/>
    <property type="evidence" value="ECO:0007669"/>
    <property type="project" value="UniProtKB-KW"/>
</dbReference>
<dbReference type="PRINTS" id="PR00119">
    <property type="entry name" value="CATATPASE"/>
</dbReference>
<dbReference type="InterPro" id="IPR027256">
    <property type="entry name" value="P-typ_ATPase_IB"/>
</dbReference>
<dbReference type="InterPro" id="IPR018303">
    <property type="entry name" value="ATPase_P-typ_P_site"/>
</dbReference>
<keyword evidence="8" id="KW-0067">ATP-binding</keyword>
<dbReference type="SFLD" id="SFLDF00027">
    <property type="entry name" value="p-type_atpase"/>
    <property type="match status" value="1"/>
</dbReference>
<feature type="non-terminal residue" evidence="14">
    <location>
        <position position="406"/>
    </location>
</feature>
<keyword evidence="12 13" id="KW-0472">Membrane</keyword>
<gene>
    <name evidence="14" type="ORF">S12H4_07333</name>
</gene>
<keyword evidence="9" id="KW-0460">Magnesium</keyword>
<organism evidence="14">
    <name type="scientific">marine sediment metagenome</name>
    <dbReference type="NCBI Taxonomy" id="412755"/>
    <lineage>
        <taxon>unclassified sequences</taxon>
        <taxon>metagenomes</taxon>
        <taxon>ecological metagenomes</taxon>
    </lineage>
</organism>
<dbReference type="SFLD" id="SFLDG00002">
    <property type="entry name" value="C1.7:_P-type_atpase_like"/>
    <property type="match status" value="1"/>
</dbReference>
<dbReference type="GO" id="GO:0016887">
    <property type="term" value="F:ATP hydrolysis activity"/>
    <property type="evidence" value="ECO:0007669"/>
    <property type="project" value="InterPro"/>
</dbReference>
<dbReference type="PROSITE" id="PS00154">
    <property type="entry name" value="ATPASE_E1_E2"/>
    <property type="match status" value="1"/>
</dbReference>
<comment type="similarity">
    <text evidence="2">Belongs to the cation transport ATPase (P-type) (TC 3.A.3) family. Type IB subfamily.</text>
</comment>
<dbReference type="GO" id="GO:0005524">
    <property type="term" value="F:ATP binding"/>
    <property type="evidence" value="ECO:0007669"/>
    <property type="project" value="UniProtKB-KW"/>
</dbReference>
<dbReference type="FunFam" id="3.40.1110.10:FF:000066">
    <property type="entry name" value="Cadmium-translocating P-type ATPase"/>
    <property type="match status" value="1"/>
</dbReference>
<dbReference type="NCBIfam" id="TIGR01494">
    <property type="entry name" value="ATPase_P-type"/>
    <property type="match status" value="1"/>
</dbReference>
<dbReference type="InterPro" id="IPR001757">
    <property type="entry name" value="P_typ_ATPase"/>
</dbReference>
<keyword evidence="3" id="KW-1003">Cell membrane</keyword>
<dbReference type="GO" id="GO:0005886">
    <property type="term" value="C:plasma membrane"/>
    <property type="evidence" value="ECO:0007669"/>
    <property type="project" value="UniProtKB-SubCell"/>
</dbReference>
<accession>X1RVB9</accession>
<comment type="subcellular location">
    <subcellularLocation>
        <location evidence="1">Cell membrane</location>
        <topology evidence="1">Multi-pass membrane protein</topology>
    </subcellularLocation>
</comment>
<dbReference type="PANTHER" id="PTHR48085">
    <property type="entry name" value="CADMIUM/ZINC-TRANSPORTING ATPASE HMA2-RELATED"/>
    <property type="match status" value="1"/>
</dbReference>
<evidence type="ECO:0000256" key="4">
    <source>
        <dbReference type="ARBA" id="ARBA00022553"/>
    </source>
</evidence>
<evidence type="ECO:0000256" key="2">
    <source>
        <dbReference type="ARBA" id="ARBA00006024"/>
    </source>
</evidence>
<feature type="transmembrane region" description="Helical" evidence="13">
    <location>
        <begin position="12"/>
        <end position="32"/>
    </location>
</feature>
<dbReference type="InterPro" id="IPR044492">
    <property type="entry name" value="P_typ_ATPase_HD_dom"/>
</dbReference>
<reference evidence="14" key="1">
    <citation type="journal article" date="2014" name="Front. Microbiol.">
        <title>High frequency of phylogenetically diverse reductive dehalogenase-homologous genes in deep subseafloor sedimentary metagenomes.</title>
        <authorList>
            <person name="Kawai M."/>
            <person name="Futagami T."/>
            <person name="Toyoda A."/>
            <person name="Takaki Y."/>
            <person name="Nishi S."/>
            <person name="Hori S."/>
            <person name="Arai W."/>
            <person name="Tsubouchi T."/>
            <person name="Morono Y."/>
            <person name="Uchiyama I."/>
            <person name="Ito T."/>
            <person name="Fujiyama A."/>
            <person name="Inagaki F."/>
            <person name="Takami H."/>
        </authorList>
    </citation>
    <scope>NUCLEOTIDE SEQUENCE</scope>
    <source>
        <strain evidence="14">Expedition CK06-06</strain>
    </source>
</reference>
<dbReference type="InterPro" id="IPR051014">
    <property type="entry name" value="Cation_Transport_ATPase_IB"/>
</dbReference>